<dbReference type="PANTHER" id="PTHR12788">
    <property type="entry name" value="PROTEIN-TYROSINE SULFOTRANSFERASE 2"/>
    <property type="match status" value="1"/>
</dbReference>
<keyword evidence="4" id="KW-1185">Reference proteome</keyword>
<feature type="repeat" description="TPR" evidence="2">
    <location>
        <begin position="35"/>
        <end position="68"/>
    </location>
</feature>
<dbReference type="InterPro" id="IPR026634">
    <property type="entry name" value="TPST-like"/>
</dbReference>
<dbReference type="RefSeq" id="WP_145217802.1">
    <property type="nucleotide sequence ID" value="NZ_CP036269.1"/>
</dbReference>
<dbReference type="InterPro" id="IPR019734">
    <property type="entry name" value="TPR_rpt"/>
</dbReference>
<accession>A0A517RHB1</accession>
<dbReference type="AlphaFoldDB" id="A0A517RHB1"/>
<keyword evidence="1 3" id="KW-0808">Transferase</keyword>
<gene>
    <name evidence="3" type="ORF">Pan241w_33660</name>
</gene>
<dbReference type="SUPFAM" id="SSF48452">
    <property type="entry name" value="TPR-like"/>
    <property type="match status" value="1"/>
</dbReference>
<dbReference type="InterPro" id="IPR027417">
    <property type="entry name" value="P-loop_NTPase"/>
</dbReference>
<organism evidence="3 4">
    <name type="scientific">Gimesia alba</name>
    <dbReference type="NCBI Taxonomy" id="2527973"/>
    <lineage>
        <taxon>Bacteria</taxon>
        <taxon>Pseudomonadati</taxon>
        <taxon>Planctomycetota</taxon>
        <taxon>Planctomycetia</taxon>
        <taxon>Planctomycetales</taxon>
        <taxon>Planctomycetaceae</taxon>
        <taxon>Gimesia</taxon>
    </lineage>
</organism>
<name>A0A517RHB1_9PLAN</name>
<keyword evidence="2" id="KW-0802">TPR repeat</keyword>
<dbReference type="PROSITE" id="PS50005">
    <property type="entry name" value="TPR"/>
    <property type="match status" value="2"/>
</dbReference>
<dbReference type="Proteomes" id="UP000317171">
    <property type="component" value="Chromosome"/>
</dbReference>
<evidence type="ECO:0000313" key="3">
    <source>
        <dbReference type="EMBL" id="QDT43266.1"/>
    </source>
</evidence>
<dbReference type="OrthoDB" id="9777890at2"/>
<evidence type="ECO:0000256" key="1">
    <source>
        <dbReference type="ARBA" id="ARBA00022679"/>
    </source>
</evidence>
<feature type="repeat" description="TPR" evidence="2">
    <location>
        <begin position="69"/>
        <end position="102"/>
    </location>
</feature>
<dbReference type="Pfam" id="PF13469">
    <property type="entry name" value="Sulfotransfer_3"/>
    <property type="match status" value="1"/>
</dbReference>
<dbReference type="Gene3D" id="1.25.40.10">
    <property type="entry name" value="Tetratricopeptide repeat domain"/>
    <property type="match status" value="2"/>
</dbReference>
<evidence type="ECO:0000313" key="4">
    <source>
        <dbReference type="Proteomes" id="UP000317171"/>
    </source>
</evidence>
<sequence>MSQLLSEAVKLLKANQAKKAEALLTPYYPSNVNNADFLHFYGLAASNSGEYANGIERLKKAIALKPNVAEFHHNLAAVYRLVGDFALSEQHYLTALELKPDYAEAYFNYSATRKFMADDPIVSLVEQQAARTDLSDVDRCFLGFAAGKIFNDIQDYEKAFSFYEMGNRFKKAQFEIDQFRTEIDRVISIFSTEMIQNLAAAGNRSKVPVFIVGMPRTGTTLVEQILSSHPEVHGAGELPDIASIAGTMKQHATQKVDFPDYMAHLPEQVFSGFADAYLRRLRTFDHSAIRIIDKMPGNFLYLGLIAIMLPEAKVIHSQRHPLDTCLSCYFQRFRSGHHYSFDLTHLGLYYREYERLMQHWKEVLPVTPFELHYSDLVENQEDVSRKLIDFIDVDWDDRCLQFHDNSRPVTTASNWQVRRPMNRSGLDRWKNYDSHLDALRDALAFVDG</sequence>
<dbReference type="PANTHER" id="PTHR12788:SF10">
    <property type="entry name" value="PROTEIN-TYROSINE SULFOTRANSFERASE"/>
    <property type="match status" value="1"/>
</dbReference>
<protein>
    <submittedName>
        <fullName evidence="3">Sulfotransferase domain protein</fullName>
    </submittedName>
</protein>
<dbReference type="SMART" id="SM00028">
    <property type="entry name" value="TPR"/>
    <property type="match status" value="2"/>
</dbReference>
<dbReference type="InterPro" id="IPR011990">
    <property type="entry name" value="TPR-like_helical_dom_sf"/>
</dbReference>
<evidence type="ECO:0000256" key="2">
    <source>
        <dbReference type="PROSITE-ProRule" id="PRU00339"/>
    </source>
</evidence>
<dbReference type="Gene3D" id="3.40.50.300">
    <property type="entry name" value="P-loop containing nucleotide triphosphate hydrolases"/>
    <property type="match status" value="1"/>
</dbReference>
<dbReference type="Pfam" id="PF13181">
    <property type="entry name" value="TPR_8"/>
    <property type="match status" value="2"/>
</dbReference>
<dbReference type="KEGG" id="gaz:Pan241w_33660"/>
<proteinExistence type="predicted"/>
<dbReference type="GO" id="GO:0008476">
    <property type="term" value="F:protein-tyrosine sulfotransferase activity"/>
    <property type="evidence" value="ECO:0007669"/>
    <property type="project" value="InterPro"/>
</dbReference>
<reference evidence="3 4" key="1">
    <citation type="submission" date="2019-02" db="EMBL/GenBank/DDBJ databases">
        <title>Deep-cultivation of Planctomycetes and their phenomic and genomic characterization uncovers novel biology.</title>
        <authorList>
            <person name="Wiegand S."/>
            <person name="Jogler M."/>
            <person name="Boedeker C."/>
            <person name="Pinto D."/>
            <person name="Vollmers J."/>
            <person name="Rivas-Marin E."/>
            <person name="Kohn T."/>
            <person name="Peeters S.H."/>
            <person name="Heuer A."/>
            <person name="Rast P."/>
            <person name="Oberbeckmann S."/>
            <person name="Bunk B."/>
            <person name="Jeske O."/>
            <person name="Meyerdierks A."/>
            <person name="Storesund J.E."/>
            <person name="Kallscheuer N."/>
            <person name="Luecker S."/>
            <person name="Lage O.M."/>
            <person name="Pohl T."/>
            <person name="Merkel B.J."/>
            <person name="Hornburger P."/>
            <person name="Mueller R.-W."/>
            <person name="Bruemmer F."/>
            <person name="Labrenz M."/>
            <person name="Spormann A.M."/>
            <person name="Op den Camp H."/>
            <person name="Overmann J."/>
            <person name="Amann R."/>
            <person name="Jetten M.S.M."/>
            <person name="Mascher T."/>
            <person name="Medema M.H."/>
            <person name="Devos D.P."/>
            <person name="Kaster A.-K."/>
            <person name="Ovreas L."/>
            <person name="Rohde M."/>
            <person name="Galperin M.Y."/>
            <person name="Jogler C."/>
        </authorList>
    </citation>
    <scope>NUCLEOTIDE SEQUENCE [LARGE SCALE GENOMIC DNA]</scope>
    <source>
        <strain evidence="3 4">Pan241w</strain>
    </source>
</reference>
<dbReference type="EMBL" id="CP036269">
    <property type="protein sequence ID" value="QDT43266.1"/>
    <property type="molecule type" value="Genomic_DNA"/>
</dbReference>
<dbReference type="SUPFAM" id="SSF52540">
    <property type="entry name" value="P-loop containing nucleoside triphosphate hydrolases"/>
    <property type="match status" value="1"/>
</dbReference>